<reference evidence="8" key="1">
    <citation type="submission" date="2020-05" db="EMBL/GenBank/DDBJ databases">
        <title>Mycena genomes resolve the evolution of fungal bioluminescence.</title>
        <authorList>
            <person name="Tsai I.J."/>
        </authorList>
    </citation>
    <scope>NUCLEOTIDE SEQUENCE</scope>
    <source>
        <strain evidence="8">171206Taipei</strain>
    </source>
</reference>
<comment type="similarity">
    <text evidence="1 7">Belongs to the peptidase S10 family.</text>
</comment>
<dbReference type="InterPro" id="IPR029058">
    <property type="entry name" value="AB_hydrolase_fold"/>
</dbReference>
<keyword evidence="9" id="KW-1185">Reference proteome</keyword>
<dbReference type="Gene3D" id="3.40.50.1820">
    <property type="entry name" value="alpha/beta hydrolase"/>
    <property type="match status" value="1"/>
</dbReference>
<dbReference type="InterPro" id="IPR001563">
    <property type="entry name" value="Peptidase_S10"/>
</dbReference>
<dbReference type="PANTHER" id="PTHR11802">
    <property type="entry name" value="SERINE PROTEASE FAMILY S10 SERINE CARBOXYPEPTIDASE"/>
    <property type="match status" value="1"/>
</dbReference>
<dbReference type="Pfam" id="PF00450">
    <property type="entry name" value="Peptidase_S10"/>
    <property type="match status" value="1"/>
</dbReference>
<dbReference type="GO" id="GO:0006508">
    <property type="term" value="P:proteolysis"/>
    <property type="evidence" value="ECO:0007669"/>
    <property type="project" value="UniProtKB-KW"/>
</dbReference>
<dbReference type="EC" id="3.4.16.-" evidence="7"/>
<feature type="chain" id="PRO_5034842496" description="Carboxypeptidase" evidence="7">
    <location>
        <begin position="18"/>
        <end position="491"/>
    </location>
</feature>
<dbReference type="GO" id="GO:0000324">
    <property type="term" value="C:fungal-type vacuole"/>
    <property type="evidence" value="ECO:0007669"/>
    <property type="project" value="TreeGrafter"/>
</dbReference>
<dbReference type="GO" id="GO:0004185">
    <property type="term" value="F:serine-type carboxypeptidase activity"/>
    <property type="evidence" value="ECO:0007669"/>
    <property type="project" value="UniProtKB-UniRule"/>
</dbReference>
<dbReference type="SUPFAM" id="SSF53474">
    <property type="entry name" value="alpha/beta-Hydrolases"/>
    <property type="match status" value="1"/>
</dbReference>
<proteinExistence type="inferred from homology"/>
<evidence type="ECO:0000256" key="5">
    <source>
        <dbReference type="ARBA" id="ARBA00022801"/>
    </source>
</evidence>
<keyword evidence="2 7" id="KW-0121">Carboxypeptidase</keyword>
<dbReference type="RefSeq" id="XP_037215921.1">
    <property type="nucleotide sequence ID" value="XM_037366527.1"/>
</dbReference>
<evidence type="ECO:0000256" key="3">
    <source>
        <dbReference type="ARBA" id="ARBA00022670"/>
    </source>
</evidence>
<evidence type="ECO:0000256" key="4">
    <source>
        <dbReference type="ARBA" id="ARBA00022729"/>
    </source>
</evidence>
<dbReference type="OrthoDB" id="443318at2759"/>
<evidence type="ECO:0000256" key="7">
    <source>
        <dbReference type="RuleBase" id="RU361156"/>
    </source>
</evidence>
<dbReference type="PRINTS" id="PR00724">
    <property type="entry name" value="CRBOXYPTASEC"/>
</dbReference>
<keyword evidence="5 7" id="KW-0378">Hydrolase</keyword>
<evidence type="ECO:0000313" key="9">
    <source>
        <dbReference type="Proteomes" id="UP000636479"/>
    </source>
</evidence>
<gene>
    <name evidence="8" type="ORF">MIND_00992300</name>
</gene>
<keyword evidence="6" id="KW-0325">Glycoprotein</keyword>
<evidence type="ECO:0000256" key="2">
    <source>
        <dbReference type="ARBA" id="ARBA00022645"/>
    </source>
</evidence>
<dbReference type="InterPro" id="IPR033124">
    <property type="entry name" value="Ser_caboxypep_his_AS"/>
</dbReference>
<dbReference type="Proteomes" id="UP000636479">
    <property type="component" value="Unassembled WGS sequence"/>
</dbReference>
<accession>A0A8H6VY67</accession>
<keyword evidence="4 7" id="KW-0732">Signal</keyword>
<dbReference type="PROSITE" id="PS00131">
    <property type="entry name" value="CARBOXYPEPT_SER_SER"/>
    <property type="match status" value="1"/>
</dbReference>
<dbReference type="InterPro" id="IPR018202">
    <property type="entry name" value="Ser_caboxypep_ser_AS"/>
</dbReference>
<name>A0A8H6VY67_9AGAR</name>
<dbReference type="EMBL" id="JACAZF010000009">
    <property type="protein sequence ID" value="KAF7294558.1"/>
    <property type="molecule type" value="Genomic_DNA"/>
</dbReference>
<evidence type="ECO:0000313" key="8">
    <source>
        <dbReference type="EMBL" id="KAF7294558.1"/>
    </source>
</evidence>
<evidence type="ECO:0000256" key="1">
    <source>
        <dbReference type="ARBA" id="ARBA00009431"/>
    </source>
</evidence>
<feature type="signal peptide" evidence="7">
    <location>
        <begin position="1"/>
        <end position="17"/>
    </location>
</feature>
<dbReference type="AlphaFoldDB" id="A0A8H6VY67"/>
<protein>
    <recommendedName>
        <fullName evidence="7">Carboxypeptidase</fullName>
        <ecNumber evidence="7">3.4.16.-</ecNumber>
    </recommendedName>
</protein>
<dbReference type="PROSITE" id="PS00560">
    <property type="entry name" value="CARBOXYPEPT_SER_HIS"/>
    <property type="match status" value="1"/>
</dbReference>
<comment type="caution">
    <text evidence="8">The sequence shown here is derived from an EMBL/GenBank/DDBJ whole genome shotgun (WGS) entry which is preliminary data.</text>
</comment>
<organism evidence="8 9">
    <name type="scientific">Mycena indigotica</name>
    <dbReference type="NCBI Taxonomy" id="2126181"/>
    <lineage>
        <taxon>Eukaryota</taxon>
        <taxon>Fungi</taxon>
        <taxon>Dikarya</taxon>
        <taxon>Basidiomycota</taxon>
        <taxon>Agaricomycotina</taxon>
        <taxon>Agaricomycetes</taxon>
        <taxon>Agaricomycetidae</taxon>
        <taxon>Agaricales</taxon>
        <taxon>Marasmiineae</taxon>
        <taxon>Mycenaceae</taxon>
        <taxon>Mycena</taxon>
    </lineage>
</organism>
<keyword evidence="3 7" id="KW-0645">Protease</keyword>
<evidence type="ECO:0000256" key="6">
    <source>
        <dbReference type="ARBA" id="ARBA00023180"/>
    </source>
</evidence>
<dbReference type="Gene3D" id="1.10.287.410">
    <property type="match status" value="1"/>
</dbReference>
<sequence length="491" mass="53779">MRLISFLPLLLVARVRASAFATFTHQAFPEYGIRVKLFLENTTGFCDPAVRSYAGYVDIQARHLFFYYFESRSAPESDDVLLWFNGGPGGASSLGLFMELGPCTVTSENTTEINPYSWNSKANTLFIEQPVGVGFSYAEYGQSIDTTEAAANDIAAFLAIFFESMDGLKGRRLHIAGESYGGRYVPLFASQIFDNNQRATQLGITPINLISAIVGKSIDLLTSLCCPNKTQEMAVAIFFSYTITSYYDMQCGITSPNVRPIQTISNCVQMKTILPRCKKAIQAHCIDTFDIINCMAAESFCGEALMTPFTLTGKSMYDMRTECIGEVTDTLCYPITKKIAAYLNSSPIRSILGVPLAPALPNITMANMTVNALFSASGDVHQTSTGHLAALLDHGVQVLLYAGSSDFICNYVGIERLARGLEWSGQEEFAAEPLRELLVDGVAVGEMREFHGLTFASVWNAGHMVPHDKPAEALALINRWLADGRLSGTRK</sequence>
<dbReference type="GeneID" id="59349043"/>
<dbReference type="PANTHER" id="PTHR11802:SF113">
    <property type="entry name" value="SERINE CARBOXYPEPTIDASE CTSA-4.1"/>
    <property type="match status" value="1"/>
</dbReference>